<evidence type="ECO:0000256" key="1">
    <source>
        <dbReference type="ARBA" id="ARBA00010568"/>
    </source>
</evidence>
<dbReference type="AlphaFoldDB" id="A0AAV4N5C7"/>
<comment type="caution">
    <text evidence="3">The sequence shown here is derived from an EMBL/GenBank/DDBJ whole genome shotgun (WGS) entry which is preliminary data.</text>
</comment>
<dbReference type="PANTHER" id="PTHR31977">
    <property type="entry name" value="UPF0696 PROTEIN C11ORF68"/>
    <property type="match status" value="1"/>
</dbReference>
<proteinExistence type="inferred from homology"/>
<dbReference type="Proteomes" id="UP001054945">
    <property type="component" value="Unassembled WGS sequence"/>
</dbReference>
<feature type="compositionally biased region" description="Acidic residues" evidence="2">
    <location>
        <begin position="21"/>
        <end position="40"/>
    </location>
</feature>
<feature type="region of interest" description="Disordered" evidence="2">
    <location>
        <begin position="16"/>
        <end position="44"/>
    </location>
</feature>
<dbReference type="SUPFAM" id="SSF55418">
    <property type="entry name" value="eIF4e-like"/>
    <property type="match status" value="1"/>
</dbReference>
<evidence type="ECO:0000313" key="4">
    <source>
        <dbReference type="Proteomes" id="UP001054945"/>
    </source>
</evidence>
<gene>
    <name evidence="3" type="primary">AVEN_183045_1</name>
    <name evidence="3" type="ORF">CEXT_38801</name>
</gene>
<keyword evidence="4" id="KW-1185">Reference proteome</keyword>
<protein>
    <submittedName>
        <fullName evidence="3">Uncharacterized protein</fullName>
    </submittedName>
</protein>
<evidence type="ECO:0000313" key="3">
    <source>
        <dbReference type="EMBL" id="GIX80032.1"/>
    </source>
</evidence>
<dbReference type="PANTHER" id="PTHR31977:SF1">
    <property type="entry name" value="UPF0696 PROTEIN C11ORF68"/>
    <property type="match status" value="1"/>
</dbReference>
<dbReference type="InterPro" id="IPR015034">
    <property type="entry name" value="Bles03"/>
</dbReference>
<dbReference type="Gene3D" id="3.30.760.10">
    <property type="entry name" value="RNA Cap, Translation Initiation Factor Eif4e"/>
    <property type="match status" value="1"/>
</dbReference>
<sequence>MENNKASADEIFRFDKGVLSEDSDSDESENTSKDDYDEDCSANNKEIWSPQSTSIDAPCSVYEDEDQILPSQVTDREYIFVPRTYEFIDENDEDVVKRGKWMIFTKGDINKLDEYWLALLPLYRRGILAGLKCSTVKSTGPGVINCYTADSENRLEVKIAADAIRDCIDNRKIIFYKTNQASLQGLYHHNENRNISKYMHTVHNDLFEKDEIMRWKLVSF</sequence>
<accession>A0AAV4N5C7</accession>
<dbReference type="InterPro" id="IPR023398">
    <property type="entry name" value="TIF_eIF4e-like"/>
</dbReference>
<name>A0AAV4N5C7_CAEEX</name>
<evidence type="ECO:0000256" key="2">
    <source>
        <dbReference type="SAM" id="MobiDB-lite"/>
    </source>
</evidence>
<reference evidence="3 4" key="1">
    <citation type="submission" date="2021-06" db="EMBL/GenBank/DDBJ databases">
        <title>Caerostris extrusa draft genome.</title>
        <authorList>
            <person name="Kono N."/>
            <person name="Arakawa K."/>
        </authorList>
    </citation>
    <scope>NUCLEOTIDE SEQUENCE [LARGE SCALE GENOMIC DNA]</scope>
</reference>
<dbReference type="EMBL" id="BPLR01020565">
    <property type="protein sequence ID" value="GIX80032.1"/>
    <property type="molecule type" value="Genomic_DNA"/>
</dbReference>
<organism evidence="3 4">
    <name type="scientific">Caerostris extrusa</name>
    <name type="common">Bark spider</name>
    <name type="synonym">Caerostris bankana</name>
    <dbReference type="NCBI Taxonomy" id="172846"/>
    <lineage>
        <taxon>Eukaryota</taxon>
        <taxon>Metazoa</taxon>
        <taxon>Ecdysozoa</taxon>
        <taxon>Arthropoda</taxon>
        <taxon>Chelicerata</taxon>
        <taxon>Arachnida</taxon>
        <taxon>Araneae</taxon>
        <taxon>Araneomorphae</taxon>
        <taxon>Entelegynae</taxon>
        <taxon>Araneoidea</taxon>
        <taxon>Araneidae</taxon>
        <taxon>Caerostris</taxon>
    </lineage>
</organism>
<comment type="similarity">
    <text evidence="1">Belongs to the UPF0696 family.</text>
</comment>